<evidence type="ECO:0000313" key="2">
    <source>
        <dbReference type="EMBL" id="PMD37001.1"/>
    </source>
</evidence>
<organism evidence="2 3">
    <name type="scientific">Hyaloscypha variabilis (strain UAMH 11265 / GT02V1 / F)</name>
    <name type="common">Meliniomyces variabilis</name>
    <dbReference type="NCBI Taxonomy" id="1149755"/>
    <lineage>
        <taxon>Eukaryota</taxon>
        <taxon>Fungi</taxon>
        <taxon>Dikarya</taxon>
        <taxon>Ascomycota</taxon>
        <taxon>Pezizomycotina</taxon>
        <taxon>Leotiomycetes</taxon>
        <taxon>Helotiales</taxon>
        <taxon>Hyaloscyphaceae</taxon>
        <taxon>Hyaloscypha</taxon>
        <taxon>Hyaloscypha variabilis</taxon>
    </lineage>
</organism>
<dbReference type="InterPro" id="IPR010730">
    <property type="entry name" value="HET"/>
</dbReference>
<dbReference type="EMBL" id="KZ613950">
    <property type="protein sequence ID" value="PMD37001.1"/>
    <property type="molecule type" value="Genomic_DNA"/>
</dbReference>
<accession>A0A2J6REQ4</accession>
<protein>
    <recommendedName>
        <fullName evidence="1">Heterokaryon incompatibility domain-containing protein</fullName>
    </recommendedName>
</protein>
<keyword evidence="3" id="KW-1185">Reference proteome</keyword>
<dbReference type="Pfam" id="PF06985">
    <property type="entry name" value="HET"/>
    <property type="match status" value="1"/>
</dbReference>
<dbReference type="PANTHER" id="PTHR33112:SF10">
    <property type="entry name" value="TOL"/>
    <property type="match status" value="1"/>
</dbReference>
<proteinExistence type="predicted"/>
<dbReference type="STRING" id="1149755.A0A2J6REQ4"/>
<dbReference type="AlphaFoldDB" id="A0A2J6REQ4"/>
<name>A0A2J6REQ4_HYAVF</name>
<evidence type="ECO:0000259" key="1">
    <source>
        <dbReference type="Pfam" id="PF06985"/>
    </source>
</evidence>
<dbReference type="PANTHER" id="PTHR33112">
    <property type="entry name" value="DOMAIN PROTEIN, PUTATIVE-RELATED"/>
    <property type="match status" value="1"/>
</dbReference>
<evidence type="ECO:0000313" key="3">
    <source>
        <dbReference type="Proteomes" id="UP000235786"/>
    </source>
</evidence>
<sequence length="702" mass="81050">MDLDEEWIALQRAWNSCEMFGSVYPKEPPLRDDPSWKDVGPPTALCTCEYPCDSIFAVPRGYCGTSNGKDISKTFREIKDSADNGCQFCKYIYEEFNIEDRSRTGRVDVLKIDFAHSFGHWRFLFQFGDKMQIRKLHHYEEIYPEWLSGENATNIAAKEKWEQDNRAWSVQRRADEAATTMMKERASIASLDDTQMMILFSRISQLHLAKEWFDRCIHQHENCDNGRDDHFYPRRMIDVRGATPRLILLGDQDEQPSGFYATLSHRWRSSDSQFNLTAKNLPEFRSEIPEEQISATCRDAIYVCKALEVPYLWIDSMCIIQSGEGSLEDWQENGSAMSHIYANSVRISTRFSISGYEFVAYPISMSKSFSRPLDNRGWIVQEILLAPRLLRFGLGQMSWECTQNPLACEPFPAGMKRDITIMKYRESFMTPNGRDHNRLRKLREEIVRLERANDDPAGEKLDHGLLQSLWQDVVEAYSICDLTFPDKDKLMAIAGIASQVGRLMRSDYIAGSFRDMLPRALLWKVEQPGSFSKDATQRILIPPGNPDYRAPTWSWASLEKGINFKECCEHMKYPLLTEILDTEVVRDNEKNRYGPIRQADLIVRGHVLWLGWAHSHPEYILDSGNIKHEYVLDENTPPQSSQPLLLAIQHNKPLLNSEIHGLLLKEIDRNQEGIISARRLGFMKLKGVTESEIKESFVIRLV</sequence>
<dbReference type="Proteomes" id="UP000235786">
    <property type="component" value="Unassembled WGS sequence"/>
</dbReference>
<dbReference type="OrthoDB" id="2958217at2759"/>
<feature type="domain" description="Heterokaryon incompatibility" evidence="1">
    <location>
        <begin position="260"/>
        <end position="346"/>
    </location>
</feature>
<gene>
    <name evidence="2" type="ORF">L207DRAFT_601377</name>
</gene>
<reference evidence="2 3" key="1">
    <citation type="submission" date="2016-04" db="EMBL/GenBank/DDBJ databases">
        <title>A degradative enzymes factory behind the ericoid mycorrhizal symbiosis.</title>
        <authorList>
            <consortium name="DOE Joint Genome Institute"/>
            <person name="Martino E."/>
            <person name="Morin E."/>
            <person name="Grelet G."/>
            <person name="Kuo A."/>
            <person name="Kohler A."/>
            <person name="Daghino S."/>
            <person name="Barry K."/>
            <person name="Choi C."/>
            <person name="Cichocki N."/>
            <person name="Clum A."/>
            <person name="Copeland A."/>
            <person name="Hainaut M."/>
            <person name="Haridas S."/>
            <person name="Labutti K."/>
            <person name="Lindquist E."/>
            <person name="Lipzen A."/>
            <person name="Khouja H.-R."/>
            <person name="Murat C."/>
            <person name="Ohm R."/>
            <person name="Olson A."/>
            <person name="Spatafora J."/>
            <person name="Veneault-Fourrey C."/>
            <person name="Henrissat B."/>
            <person name="Grigoriev I."/>
            <person name="Martin F."/>
            <person name="Perotto S."/>
        </authorList>
    </citation>
    <scope>NUCLEOTIDE SEQUENCE [LARGE SCALE GENOMIC DNA]</scope>
    <source>
        <strain evidence="2 3">F</strain>
    </source>
</reference>